<reference evidence="1 2" key="1">
    <citation type="submission" date="2016-03" db="EMBL/GenBank/DDBJ databases">
        <title>Draft genome sequence of Paenibacillus glacialis DSM 22343.</title>
        <authorList>
            <person name="Shin S.-K."/>
            <person name="Yi H."/>
        </authorList>
    </citation>
    <scope>NUCLEOTIDE SEQUENCE [LARGE SCALE GENOMIC DNA]</scope>
    <source>
        <strain evidence="1 2">DSM 22343</strain>
    </source>
</reference>
<keyword evidence="2" id="KW-1185">Reference proteome</keyword>
<evidence type="ECO:0000313" key="1">
    <source>
        <dbReference type="EMBL" id="OAB35025.1"/>
    </source>
</evidence>
<dbReference type="STRING" id="494026.PGLA_22640"/>
<comment type="caution">
    <text evidence="1">The sequence shown here is derived from an EMBL/GenBank/DDBJ whole genome shotgun (WGS) entry which is preliminary data.</text>
</comment>
<protein>
    <submittedName>
        <fullName evidence="1">Uncharacterized protein</fullName>
    </submittedName>
</protein>
<organism evidence="1 2">
    <name type="scientific">Paenibacillus glacialis</name>
    <dbReference type="NCBI Taxonomy" id="494026"/>
    <lineage>
        <taxon>Bacteria</taxon>
        <taxon>Bacillati</taxon>
        <taxon>Bacillota</taxon>
        <taxon>Bacilli</taxon>
        <taxon>Bacillales</taxon>
        <taxon>Paenibacillaceae</taxon>
        <taxon>Paenibacillus</taxon>
    </lineage>
</organism>
<name>A0A168EA56_9BACL</name>
<dbReference type="RefSeq" id="WP_068537398.1">
    <property type="nucleotide sequence ID" value="NZ_LVJH01000064.1"/>
</dbReference>
<dbReference type="CDD" id="cd20745">
    <property type="entry name" value="FIX_RhsA_AHH_HNH-like"/>
    <property type="match status" value="1"/>
</dbReference>
<sequence length="85" mass="9017">MAKQCAVYVEDMVPEPPKKKKIFWEKVLDITQVVLDVAGLIPGIGEIADLANAGIYLARGDYANAALSAAAAIPFVGWGQQVLSS</sequence>
<dbReference type="Proteomes" id="UP000076967">
    <property type="component" value="Unassembled WGS sequence"/>
</dbReference>
<evidence type="ECO:0000313" key="2">
    <source>
        <dbReference type="Proteomes" id="UP000076967"/>
    </source>
</evidence>
<gene>
    <name evidence="1" type="ORF">PGLA_22640</name>
</gene>
<proteinExistence type="predicted"/>
<accession>A0A168EA56</accession>
<dbReference type="OrthoDB" id="3261089at2"/>
<dbReference type="EMBL" id="LVJH01000064">
    <property type="protein sequence ID" value="OAB35025.1"/>
    <property type="molecule type" value="Genomic_DNA"/>
</dbReference>
<dbReference type="AlphaFoldDB" id="A0A168EA56"/>